<comment type="similarity">
    <text evidence="1 3 5">Belongs to the GrpE family.</text>
</comment>
<evidence type="ECO:0000256" key="7">
    <source>
        <dbReference type="SAM" id="MobiDB-lite"/>
    </source>
</evidence>
<keyword evidence="6" id="KW-0175">Coiled coil</keyword>
<evidence type="ECO:0000313" key="8">
    <source>
        <dbReference type="EMBL" id="GIQ62271.1"/>
    </source>
</evidence>
<keyword evidence="3 4" id="KW-0346">Stress response</keyword>
<organism evidence="8 9">
    <name type="scientific">Paenibacillus cisolokensis</name>
    <dbReference type="NCBI Taxonomy" id="1658519"/>
    <lineage>
        <taxon>Bacteria</taxon>
        <taxon>Bacillati</taxon>
        <taxon>Bacillota</taxon>
        <taxon>Bacilli</taxon>
        <taxon>Bacillales</taxon>
        <taxon>Paenibacillaceae</taxon>
        <taxon>Paenibacillus</taxon>
    </lineage>
</organism>
<feature type="coiled-coil region" evidence="6">
    <location>
        <begin position="69"/>
        <end position="96"/>
    </location>
</feature>
<sequence>MNTKENITEEQQADMNNEHSPEQAEEAAEERAEAASEAANAGGESEAANAGGDGEADADRAAEDEDPRLAELEKQLEDSRQRLLRAQADFDNFRRRTMKEKEELAQYATMKLVGELLPVVDNFERAITAAKENSDFDSLAKGVDMIFRQLDKVLAEQGLKPIPAVGEPFNPEFHQAVMQVESEEHEEGIIVEELQKGYMLKDKVLRPSMVKVSS</sequence>
<dbReference type="PANTHER" id="PTHR21237">
    <property type="entry name" value="GRPE PROTEIN"/>
    <property type="match status" value="1"/>
</dbReference>
<gene>
    <name evidence="3" type="primary">grpE</name>
    <name evidence="8" type="ORF">PACILC2_08390</name>
</gene>
<dbReference type="CDD" id="cd00446">
    <property type="entry name" value="GrpE"/>
    <property type="match status" value="1"/>
</dbReference>
<evidence type="ECO:0000256" key="3">
    <source>
        <dbReference type="HAMAP-Rule" id="MF_01151"/>
    </source>
</evidence>
<dbReference type="HAMAP" id="MF_01151">
    <property type="entry name" value="GrpE"/>
    <property type="match status" value="1"/>
</dbReference>
<evidence type="ECO:0000256" key="6">
    <source>
        <dbReference type="SAM" id="Coils"/>
    </source>
</evidence>
<feature type="region of interest" description="Disordered" evidence="7">
    <location>
        <begin position="1"/>
        <end position="69"/>
    </location>
</feature>
<dbReference type="InterPro" id="IPR009012">
    <property type="entry name" value="GrpE_head"/>
</dbReference>
<dbReference type="Gene3D" id="3.90.20.20">
    <property type="match status" value="1"/>
</dbReference>
<dbReference type="PANTHER" id="PTHR21237:SF23">
    <property type="entry name" value="GRPE PROTEIN HOMOLOG, MITOCHONDRIAL"/>
    <property type="match status" value="1"/>
</dbReference>
<dbReference type="EMBL" id="BOVJ01000024">
    <property type="protein sequence ID" value="GIQ62271.1"/>
    <property type="molecule type" value="Genomic_DNA"/>
</dbReference>
<evidence type="ECO:0000256" key="5">
    <source>
        <dbReference type="RuleBase" id="RU004478"/>
    </source>
</evidence>
<dbReference type="NCBIfam" id="NF010738">
    <property type="entry name" value="PRK14140.1"/>
    <property type="match status" value="1"/>
</dbReference>
<dbReference type="Proteomes" id="UP000680304">
    <property type="component" value="Unassembled WGS sequence"/>
</dbReference>
<comment type="subcellular location">
    <subcellularLocation>
        <location evidence="3">Cytoplasm</location>
    </subcellularLocation>
</comment>
<dbReference type="InterPro" id="IPR000740">
    <property type="entry name" value="GrpE"/>
</dbReference>
<dbReference type="Gene3D" id="2.30.22.10">
    <property type="entry name" value="Head domain of nucleotide exchange factor GrpE"/>
    <property type="match status" value="1"/>
</dbReference>
<comment type="caution">
    <text evidence="8">The sequence shown here is derived from an EMBL/GenBank/DDBJ whole genome shotgun (WGS) entry which is preliminary data.</text>
</comment>
<comment type="function">
    <text evidence="3 4">Participates actively in the response to hyperosmotic and heat shock by preventing the aggregation of stress-denatured proteins, in association with DnaK and GrpE. It is the nucleotide exchange factor for DnaK and may function as a thermosensor. Unfolded proteins bind initially to DnaJ; upon interaction with the DnaJ-bound protein, DnaK hydrolyzes its bound ATP, resulting in the formation of a stable complex. GrpE releases ADP from DnaK; ATP binding to DnaK triggers the release of the substrate protein, thus completing the reaction cycle. Several rounds of ATP-dependent interactions between DnaJ, DnaK and GrpE are required for fully efficient folding.</text>
</comment>
<feature type="compositionally biased region" description="Low complexity" evidence="7">
    <location>
        <begin position="35"/>
        <end position="50"/>
    </location>
</feature>
<keyword evidence="9" id="KW-1185">Reference proteome</keyword>
<reference evidence="8 9" key="1">
    <citation type="submission" date="2021-04" db="EMBL/GenBank/DDBJ databases">
        <title>Draft genome sequence of Paenibacillus cisolokensis, LC2-13A.</title>
        <authorList>
            <person name="Uke A."/>
            <person name="Chhe C."/>
            <person name="Baramee S."/>
            <person name="Kosugi A."/>
        </authorList>
    </citation>
    <scope>NUCLEOTIDE SEQUENCE [LARGE SCALE GENOMIC DNA]</scope>
    <source>
        <strain evidence="8 9">LC2-13A</strain>
    </source>
</reference>
<evidence type="ECO:0000256" key="2">
    <source>
        <dbReference type="ARBA" id="ARBA00023186"/>
    </source>
</evidence>
<feature type="compositionally biased region" description="Basic and acidic residues" evidence="7">
    <location>
        <begin position="57"/>
        <end position="69"/>
    </location>
</feature>
<keyword evidence="2 3" id="KW-0143">Chaperone</keyword>
<evidence type="ECO:0000313" key="9">
    <source>
        <dbReference type="Proteomes" id="UP000680304"/>
    </source>
</evidence>
<protein>
    <recommendedName>
        <fullName evidence="3 4">Protein GrpE</fullName>
    </recommendedName>
    <alternativeName>
        <fullName evidence="3">HSP-70 cofactor</fullName>
    </alternativeName>
</protein>
<dbReference type="Pfam" id="PF01025">
    <property type="entry name" value="GrpE"/>
    <property type="match status" value="1"/>
</dbReference>
<name>A0ABQ4N271_9BACL</name>
<dbReference type="InterPro" id="IPR013805">
    <property type="entry name" value="GrpE_CC"/>
</dbReference>
<comment type="subunit">
    <text evidence="3">Homodimer.</text>
</comment>
<dbReference type="SUPFAM" id="SSF58014">
    <property type="entry name" value="Coiled-coil domain of nucleotide exchange factor GrpE"/>
    <property type="match status" value="1"/>
</dbReference>
<evidence type="ECO:0000256" key="4">
    <source>
        <dbReference type="RuleBase" id="RU000639"/>
    </source>
</evidence>
<keyword evidence="3" id="KW-0963">Cytoplasm</keyword>
<proteinExistence type="inferred from homology"/>
<evidence type="ECO:0000256" key="1">
    <source>
        <dbReference type="ARBA" id="ARBA00009054"/>
    </source>
</evidence>
<accession>A0ABQ4N271</accession>
<feature type="compositionally biased region" description="Polar residues" evidence="7">
    <location>
        <begin position="1"/>
        <end position="15"/>
    </location>
</feature>
<dbReference type="PRINTS" id="PR00773">
    <property type="entry name" value="GRPEPROTEIN"/>
</dbReference>
<dbReference type="SUPFAM" id="SSF51064">
    <property type="entry name" value="Head domain of nucleotide exchange factor GrpE"/>
    <property type="match status" value="1"/>
</dbReference>
<dbReference type="PROSITE" id="PS01071">
    <property type="entry name" value="GRPE"/>
    <property type="match status" value="1"/>
</dbReference>